<keyword evidence="3" id="KW-0812">Transmembrane</keyword>
<organism evidence="13 14">
    <name type="scientific">Prolemur simus</name>
    <name type="common">Greater bamboo lemur</name>
    <name type="synonym">Hapalemur simus</name>
    <dbReference type="NCBI Taxonomy" id="1328070"/>
    <lineage>
        <taxon>Eukaryota</taxon>
        <taxon>Metazoa</taxon>
        <taxon>Chordata</taxon>
        <taxon>Craniata</taxon>
        <taxon>Vertebrata</taxon>
        <taxon>Euteleostomi</taxon>
        <taxon>Mammalia</taxon>
        <taxon>Eutheria</taxon>
        <taxon>Euarchontoglires</taxon>
        <taxon>Primates</taxon>
        <taxon>Strepsirrhini</taxon>
        <taxon>Lemuriformes</taxon>
        <taxon>Lemuridae</taxon>
        <taxon>Prolemur</taxon>
    </lineage>
</organism>
<dbReference type="GO" id="GO:0005102">
    <property type="term" value="F:signaling receptor binding"/>
    <property type="evidence" value="ECO:0007669"/>
    <property type="project" value="TreeGrafter"/>
</dbReference>
<dbReference type="AlphaFoldDB" id="A0A8C8ZF37"/>
<dbReference type="Ensembl" id="ENSPSMT00000016466.1">
    <property type="protein sequence ID" value="ENSPSMP00000014160.1"/>
    <property type="gene ID" value="ENSPSMG00000010137.1"/>
</dbReference>
<proteinExistence type="inferred from homology"/>
<dbReference type="GO" id="GO:0009897">
    <property type="term" value="C:external side of plasma membrane"/>
    <property type="evidence" value="ECO:0007669"/>
    <property type="project" value="TreeGrafter"/>
</dbReference>
<keyword evidence="5" id="KW-1133">Transmembrane helix</keyword>
<dbReference type="InterPro" id="IPR043136">
    <property type="entry name" value="B30.2/SPRY_sf"/>
</dbReference>
<evidence type="ECO:0000256" key="9">
    <source>
        <dbReference type="ARBA" id="ARBA00023319"/>
    </source>
</evidence>
<dbReference type="SUPFAM" id="SSF49899">
    <property type="entry name" value="Concanavalin A-like lectins/glucanases"/>
    <property type="match status" value="1"/>
</dbReference>
<evidence type="ECO:0000256" key="7">
    <source>
        <dbReference type="ARBA" id="ARBA00023157"/>
    </source>
</evidence>
<dbReference type="FunFam" id="2.60.40.10:FF:000088">
    <property type="entry name" value="Butyrophilin subfamily 1 member A1"/>
    <property type="match status" value="1"/>
</dbReference>
<dbReference type="FunFam" id="2.60.120.920:FF:000004">
    <property type="entry name" value="Butyrophilin subfamily 1 member A1"/>
    <property type="match status" value="1"/>
</dbReference>
<dbReference type="InterPro" id="IPR003599">
    <property type="entry name" value="Ig_sub"/>
</dbReference>
<dbReference type="GO" id="GO:0001817">
    <property type="term" value="P:regulation of cytokine production"/>
    <property type="evidence" value="ECO:0007669"/>
    <property type="project" value="TreeGrafter"/>
</dbReference>
<dbReference type="CDD" id="cd05713">
    <property type="entry name" value="IgV_MOG_like"/>
    <property type="match status" value="1"/>
</dbReference>
<dbReference type="PRINTS" id="PR01407">
    <property type="entry name" value="BUTYPHLNCDUF"/>
</dbReference>
<keyword evidence="6" id="KW-0472">Membrane</keyword>
<dbReference type="InterPro" id="IPR050504">
    <property type="entry name" value="IgSF_BTN/MOG"/>
</dbReference>
<reference evidence="13" key="2">
    <citation type="submission" date="2025-09" db="UniProtKB">
        <authorList>
            <consortium name="Ensembl"/>
        </authorList>
    </citation>
    <scope>IDENTIFICATION</scope>
</reference>
<evidence type="ECO:0000256" key="10">
    <source>
        <dbReference type="SAM" id="MobiDB-lite"/>
    </source>
</evidence>
<evidence type="ECO:0000313" key="13">
    <source>
        <dbReference type="Ensembl" id="ENSPSMP00000014160.1"/>
    </source>
</evidence>
<dbReference type="Pfam" id="PF13765">
    <property type="entry name" value="PRY"/>
    <property type="match status" value="1"/>
</dbReference>
<dbReference type="SMART" id="SM00449">
    <property type="entry name" value="SPRY"/>
    <property type="match status" value="1"/>
</dbReference>
<evidence type="ECO:0000256" key="2">
    <source>
        <dbReference type="ARBA" id="ARBA00007591"/>
    </source>
</evidence>
<comment type="similarity">
    <text evidence="2">Belongs to the immunoglobulin superfamily. BTN/MOG family.</text>
</comment>
<dbReference type="Proteomes" id="UP000694414">
    <property type="component" value="Unplaced"/>
</dbReference>
<dbReference type="PANTHER" id="PTHR24100">
    <property type="entry name" value="BUTYROPHILIN"/>
    <property type="match status" value="1"/>
</dbReference>
<dbReference type="SUPFAM" id="SSF48726">
    <property type="entry name" value="Immunoglobulin"/>
    <property type="match status" value="2"/>
</dbReference>
<dbReference type="PROSITE" id="PS50188">
    <property type="entry name" value="B302_SPRY"/>
    <property type="match status" value="1"/>
</dbReference>
<dbReference type="Pfam" id="PF07686">
    <property type="entry name" value="V-set"/>
    <property type="match status" value="1"/>
</dbReference>
<feature type="domain" description="Ig-like" evidence="12">
    <location>
        <begin position="46"/>
        <end position="163"/>
    </location>
</feature>
<dbReference type="InterPro" id="IPR013106">
    <property type="entry name" value="Ig_V-set"/>
</dbReference>
<dbReference type="SMART" id="SM00406">
    <property type="entry name" value="IGv"/>
    <property type="match status" value="1"/>
</dbReference>
<dbReference type="FunFam" id="2.60.40.10:FF:000208">
    <property type="entry name" value="Butyrophilin subfamily 1 member A1"/>
    <property type="match status" value="1"/>
</dbReference>
<dbReference type="PANTHER" id="PTHR24100:SF133">
    <property type="entry name" value="BUTYROPHILIN-LIKE PROTEIN 10 PSEUDOGENE-RELATED"/>
    <property type="match status" value="1"/>
</dbReference>
<dbReference type="GeneTree" id="ENSGT00940000163997"/>
<keyword evidence="14" id="KW-1185">Reference proteome</keyword>
<reference evidence="13" key="1">
    <citation type="submission" date="2025-08" db="UniProtKB">
        <authorList>
            <consortium name="Ensembl"/>
        </authorList>
    </citation>
    <scope>IDENTIFICATION</scope>
</reference>
<evidence type="ECO:0000259" key="11">
    <source>
        <dbReference type="PROSITE" id="PS50188"/>
    </source>
</evidence>
<evidence type="ECO:0000256" key="5">
    <source>
        <dbReference type="ARBA" id="ARBA00022989"/>
    </source>
</evidence>
<feature type="region of interest" description="Disordered" evidence="10">
    <location>
        <begin position="307"/>
        <end position="349"/>
    </location>
</feature>
<dbReference type="InterPro" id="IPR013320">
    <property type="entry name" value="ConA-like_dom_sf"/>
</dbReference>
<dbReference type="InterPro" id="IPR036179">
    <property type="entry name" value="Ig-like_dom_sf"/>
</dbReference>
<evidence type="ECO:0000259" key="12">
    <source>
        <dbReference type="PROSITE" id="PS50835"/>
    </source>
</evidence>
<feature type="region of interest" description="Disordered" evidence="10">
    <location>
        <begin position="511"/>
        <end position="556"/>
    </location>
</feature>
<accession>A0A8C8ZF37</accession>
<evidence type="ECO:0000256" key="3">
    <source>
        <dbReference type="ARBA" id="ARBA00022692"/>
    </source>
</evidence>
<evidence type="ECO:0000256" key="4">
    <source>
        <dbReference type="ARBA" id="ARBA00022729"/>
    </source>
</evidence>
<feature type="region of interest" description="Disordered" evidence="10">
    <location>
        <begin position="1"/>
        <end position="26"/>
    </location>
</feature>
<evidence type="ECO:0000256" key="1">
    <source>
        <dbReference type="ARBA" id="ARBA00004479"/>
    </source>
</evidence>
<keyword evidence="8" id="KW-0325">Glycoprotein</keyword>
<dbReference type="SMART" id="SM00409">
    <property type="entry name" value="IG"/>
    <property type="match status" value="1"/>
</dbReference>
<dbReference type="Pfam" id="PF00622">
    <property type="entry name" value="SPRY"/>
    <property type="match status" value="1"/>
</dbReference>
<dbReference type="InterPro" id="IPR007110">
    <property type="entry name" value="Ig-like_dom"/>
</dbReference>
<feature type="domain" description="B30.2/SPRY" evidence="11">
    <location>
        <begin position="315"/>
        <end position="506"/>
    </location>
</feature>
<dbReference type="InterPro" id="IPR003877">
    <property type="entry name" value="SPRY_dom"/>
</dbReference>
<sequence length="556" mass="61538">MEASPGGLRTFSRGPSTAAWGSRGPAHKPGWEWEPLGLNLHLDLFPQGKADFEVLGPDGPVLATVGGVAELWCRLSPNMSAKDMELRWYRHQPSPAVHLHTQGKDDPWDQLANYSGRTAFVSDRVATGEAAVRIHNVTTFDNGTYCCRFTDGNVYSEAALQLQVAGLGSEPRVHVAEERDRGVRAECTSEGWYPEPRVEWTGSRGQAMASVTNLSASATTGLWAVASSVTIEDQTLESVSCSISNPLLPERKRSHPNILEPPSGSFSKRSPFTAREASVPLIFAAVGLVTSAVVCLCWRRWEKNRKQLEEEREPREEEQRQQASRDRRRPWPVSPSLDPDTASAKLSLSEDRKSVTRLFFAQDLPPSPGRFDPDPCVLAQERFSTGRYYWEVEVGDRSAWTLGVCLEDIGRKGRIPKSPQQGLWALELHKKRFLALSYPRTRLRPSKPLRRVGIFLDCDAREISFHNVTDRSQVYRFSGLPFLEPLKPFLFGLSQRILICPREVMVIVTDPTTPGSHQASGRPGPGRGKCAGSSGPQEIPQDQEGECSKACVVSGG</sequence>
<keyword evidence="9" id="KW-0393">Immunoglobulin domain</keyword>
<protein>
    <submittedName>
        <fullName evidence="13">Uncharacterized protein</fullName>
    </submittedName>
</protein>
<dbReference type="InterPro" id="IPR001870">
    <property type="entry name" value="B30.2/SPRY"/>
</dbReference>
<evidence type="ECO:0000256" key="6">
    <source>
        <dbReference type="ARBA" id="ARBA00023136"/>
    </source>
</evidence>
<dbReference type="InterPro" id="IPR006574">
    <property type="entry name" value="PRY"/>
</dbReference>
<dbReference type="Pfam" id="PF22705">
    <property type="entry name" value="C2-set_3"/>
    <property type="match status" value="1"/>
</dbReference>
<dbReference type="GO" id="GO:0050852">
    <property type="term" value="P:T cell receptor signaling pathway"/>
    <property type="evidence" value="ECO:0007669"/>
    <property type="project" value="TreeGrafter"/>
</dbReference>
<keyword evidence="4" id="KW-0732">Signal</keyword>
<feature type="compositionally biased region" description="Basic and acidic residues" evidence="10">
    <location>
        <begin position="307"/>
        <end position="325"/>
    </location>
</feature>
<dbReference type="InterPro" id="IPR003879">
    <property type="entry name" value="Butyrophylin_SPRY"/>
</dbReference>
<feature type="region of interest" description="Disordered" evidence="10">
    <location>
        <begin position="250"/>
        <end position="270"/>
    </location>
</feature>
<dbReference type="InterPro" id="IPR013783">
    <property type="entry name" value="Ig-like_fold"/>
</dbReference>
<comment type="subcellular location">
    <subcellularLocation>
        <location evidence="1">Membrane</location>
        <topology evidence="1">Single-pass type I membrane protein</topology>
    </subcellularLocation>
</comment>
<dbReference type="InterPro" id="IPR053896">
    <property type="entry name" value="BTN3A2-like_Ig-C"/>
</dbReference>
<dbReference type="SMART" id="SM00589">
    <property type="entry name" value="PRY"/>
    <property type="match status" value="1"/>
</dbReference>
<keyword evidence="7" id="KW-1015">Disulfide bond</keyword>
<name>A0A8C8ZF37_PROSS</name>
<dbReference type="PROSITE" id="PS50835">
    <property type="entry name" value="IG_LIKE"/>
    <property type="match status" value="1"/>
</dbReference>
<evidence type="ECO:0000256" key="8">
    <source>
        <dbReference type="ARBA" id="ARBA00023180"/>
    </source>
</evidence>
<dbReference type="Gene3D" id="2.60.40.10">
    <property type="entry name" value="Immunoglobulins"/>
    <property type="match status" value="2"/>
</dbReference>
<evidence type="ECO:0000313" key="14">
    <source>
        <dbReference type="Proteomes" id="UP000694414"/>
    </source>
</evidence>
<dbReference type="Gene3D" id="2.60.120.920">
    <property type="match status" value="1"/>
</dbReference>